<feature type="compositionally biased region" description="Acidic residues" evidence="1">
    <location>
        <begin position="551"/>
        <end position="563"/>
    </location>
</feature>
<sequence length="584" mass="66367">MAKSKQGDGSKTDPKKDKEKGKRKVNPQPPPPSAPKKTLCMPPAMNGAVKTRGIATASGSTSQQQPEPASHKVFRLQPPPRRTETSPLEDNVNSSSSQLPTTNGSTSQQQPESEPPSRSVFRFQPPPRQTATSPPANVHPPLEDNDEEEEQEEDEMDEEGVDRDELDHDLEAREDAADVQHDQQQQPVKLPPYPGLRDLPMEPLPSREVPEVPPLELSENMLYGYGYYRGAWPGWSFILRDVKKEMFETFKVYYTWPKSREKEVRSVFSRLASDHIRRQFQIARETLHIPNPGWILDEAWDIIRAYWRSPQFKALQEQNKKNRNADGFASTSGYRGGRISTYTHRQRFTIEKHLKPTRVELYERTHGNGKNGTYPPGRKAITTAKFKAALERAKEATRGDQETLRAIDEDAIFDEVAGGTKGRRLDLGNIARAERCGVVDPCSSLTQEKQELWETIKSLSQDNEATKAKQMQSDRKLDKLQKLVPDDLQVEVSAQLEEYKNSTGDFGMSLAIRLREKSNPDRIAEEESLIDKDDLDLDWENVEEPTSLNAFEEDVTFDEDDDITIPPGESQWNLDDFNLDENDK</sequence>
<dbReference type="OrthoDB" id="1930460at2759"/>
<evidence type="ECO:0000313" key="2">
    <source>
        <dbReference type="EMBL" id="OMP07554.1"/>
    </source>
</evidence>
<feature type="compositionally biased region" description="Acidic residues" evidence="1">
    <location>
        <begin position="143"/>
        <end position="162"/>
    </location>
</feature>
<organism evidence="2 3">
    <name type="scientific">Corchorus olitorius</name>
    <dbReference type="NCBI Taxonomy" id="93759"/>
    <lineage>
        <taxon>Eukaryota</taxon>
        <taxon>Viridiplantae</taxon>
        <taxon>Streptophyta</taxon>
        <taxon>Embryophyta</taxon>
        <taxon>Tracheophyta</taxon>
        <taxon>Spermatophyta</taxon>
        <taxon>Magnoliopsida</taxon>
        <taxon>eudicotyledons</taxon>
        <taxon>Gunneridae</taxon>
        <taxon>Pentapetalae</taxon>
        <taxon>rosids</taxon>
        <taxon>malvids</taxon>
        <taxon>Malvales</taxon>
        <taxon>Malvaceae</taxon>
        <taxon>Grewioideae</taxon>
        <taxon>Apeibeae</taxon>
        <taxon>Corchorus</taxon>
    </lineage>
</organism>
<reference evidence="3" key="1">
    <citation type="submission" date="2013-09" db="EMBL/GenBank/DDBJ databases">
        <title>Corchorus olitorius genome sequencing.</title>
        <authorList>
            <person name="Alam M."/>
            <person name="Haque M.S."/>
            <person name="Islam M.S."/>
            <person name="Emdad E.M."/>
            <person name="Islam M.M."/>
            <person name="Ahmed B."/>
            <person name="Halim A."/>
            <person name="Hossen Q.M.M."/>
            <person name="Hossain M.Z."/>
            <person name="Ahmed R."/>
            <person name="Khan M.M."/>
            <person name="Islam R."/>
            <person name="Rashid M.M."/>
            <person name="Khan S.A."/>
            <person name="Rahman M.S."/>
            <person name="Alam M."/>
            <person name="Yahiya A.S."/>
            <person name="Khan M.S."/>
            <person name="Azam M.S."/>
            <person name="Haque T."/>
            <person name="Lashkar M.Z.H."/>
            <person name="Akhand A.I."/>
            <person name="Morshed G."/>
            <person name="Roy S."/>
            <person name="Uddin K.S."/>
            <person name="Rabeya T."/>
            <person name="Hossain A.S."/>
            <person name="Chowdhury A."/>
            <person name="Snigdha A.R."/>
            <person name="Mortoza M.S."/>
            <person name="Matin S.A."/>
            <person name="Hoque S.M.E."/>
            <person name="Islam M.K."/>
            <person name="Roy D.K."/>
            <person name="Haider R."/>
            <person name="Moosa M.M."/>
            <person name="Elias S.M."/>
            <person name="Hasan A.M."/>
            <person name="Jahan S."/>
            <person name="Shafiuddin M."/>
            <person name="Mahmood N."/>
            <person name="Shommy N.S."/>
        </authorList>
    </citation>
    <scope>NUCLEOTIDE SEQUENCE [LARGE SCALE GENOMIC DNA]</scope>
    <source>
        <strain evidence="3">cv. O-4</strain>
    </source>
</reference>
<feature type="compositionally biased region" description="Polar residues" evidence="1">
    <location>
        <begin position="57"/>
        <end position="67"/>
    </location>
</feature>
<gene>
    <name evidence="2" type="ORF">COLO4_07240</name>
</gene>
<proteinExistence type="predicted"/>
<name>A0A1R3KKH7_9ROSI</name>
<feature type="region of interest" description="Disordered" evidence="1">
    <location>
        <begin position="544"/>
        <end position="584"/>
    </location>
</feature>
<protein>
    <submittedName>
        <fullName evidence="2">Transposase, Ptta/En/Spm, plant</fullName>
    </submittedName>
</protein>
<dbReference type="Proteomes" id="UP000187203">
    <property type="component" value="Unassembled WGS sequence"/>
</dbReference>
<dbReference type="Pfam" id="PF03004">
    <property type="entry name" value="Transposase_24"/>
    <property type="match status" value="1"/>
</dbReference>
<evidence type="ECO:0000256" key="1">
    <source>
        <dbReference type="SAM" id="MobiDB-lite"/>
    </source>
</evidence>
<feature type="compositionally biased region" description="Basic and acidic residues" evidence="1">
    <location>
        <begin position="1"/>
        <end position="20"/>
    </location>
</feature>
<dbReference type="AlphaFoldDB" id="A0A1R3KKH7"/>
<feature type="compositionally biased region" description="Polar residues" evidence="1">
    <location>
        <begin position="85"/>
        <end position="112"/>
    </location>
</feature>
<dbReference type="InterPro" id="IPR004252">
    <property type="entry name" value="Probable_transposase_24"/>
</dbReference>
<evidence type="ECO:0000313" key="3">
    <source>
        <dbReference type="Proteomes" id="UP000187203"/>
    </source>
</evidence>
<feature type="region of interest" description="Disordered" evidence="1">
    <location>
        <begin position="1"/>
        <end position="163"/>
    </location>
</feature>
<dbReference type="EMBL" id="AWUE01013164">
    <property type="protein sequence ID" value="OMP07554.1"/>
    <property type="molecule type" value="Genomic_DNA"/>
</dbReference>
<accession>A0A1R3KKH7</accession>
<comment type="caution">
    <text evidence="2">The sequence shown here is derived from an EMBL/GenBank/DDBJ whole genome shotgun (WGS) entry which is preliminary data.</text>
</comment>
<keyword evidence="3" id="KW-1185">Reference proteome</keyword>